<dbReference type="InterPro" id="IPR020904">
    <property type="entry name" value="Sc_DH/Rdtase_CS"/>
</dbReference>
<dbReference type="Gene3D" id="3.40.50.720">
    <property type="entry name" value="NAD(P)-binding Rossmann-like Domain"/>
    <property type="match status" value="1"/>
</dbReference>
<dbReference type="Proteomes" id="UP000602124">
    <property type="component" value="Unassembled WGS sequence"/>
</dbReference>
<keyword evidence="2" id="KW-0560">Oxidoreductase</keyword>
<gene>
    <name evidence="4" type="ORF">JEQ47_11705</name>
</gene>
<comment type="caution">
    <text evidence="4">The sequence shown here is derived from an EMBL/GenBank/DDBJ whole genome shotgun (WGS) entry which is preliminary data.</text>
</comment>
<comment type="similarity">
    <text evidence="1 3">Belongs to the short-chain dehydrogenases/reductases (SDR) family.</text>
</comment>
<dbReference type="Pfam" id="PF00106">
    <property type="entry name" value="adh_short"/>
    <property type="match status" value="1"/>
</dbReference>
<name>A0A934J063_9HYPH</name>
<dbReference type="InterPro" id="IPR002347">
    <property type="entry name" value="SDR_fam"/>
</dbReference>
<dbReference type="EMBL" id="JAEKMH010000002">
    <property type="protein sequence ID" value="MBJ3785390.1"/>
    <property type="molecule type" value="Genomic_DNA"/>
</dbReference>
<dbReference type="PANTHER" id="PTHR43669">
    <property type="entry name" value="5-KETO-D-GLUCONATE 5-REDUCTASE"/>
    <property type="match status" value="1"/>
</dbReference>
<protein>
    <submittedName>
        <fullName evidence="4">SDR family oxidoreductase</fullName>
    </submittedName>
</protein>
<organism evidence="4 5">
    <name type="scientific">Devosia sediminis</name>
    <dbReference type="NCBI Taxonomy" id="2798801"/>
    <lineage>
        <taxon>Bacteria</taxon>
        <taxon>Pseudomonadati</taxon>
        <taxon>Pseudomonadota</taxon>
        <taxon>Alphaproteobacteria</taxon>
        <taxon>Hyphomicrobiales</taxon>
        <taxon>Devosiaceae</taxon>
        <taxon>Devosia</taxon>
    </lineage>
</organism>
<sequence>MTMGDRGIALVTGGTSGIGLAVACGLAQDGWEVVICGRRRDLVDQIGREHGIAGQVCDVSDPESVARLFEGIRASHGRLDLVFNNAGRFAPARIFGDLDVATWREMIDTNLNGAFYVAREAFRLMREQAPQGGRIINNGSISAHVPRPQAASYTTSKHAITGLTKAISLDGRQFNIACGQIDIGNAATDMTSQMNAGSLQANGSTVPEPTFDVGHVVDAVRYMAGLPLSANVQFMTVMATAMPYIGRG</sequence>
<dbReference type="GO" id="GO:0016491">
    <property type="term" value="F:oxidoreductase activity"/>
    <property type="evidence" value="ECO:0007669"/>
    <property type="project" value="UniProtKB-KW"/>
</dbReference>
<dbReference type="CDD" id="cd05233">
    <property type="entry name" value="SDR_c"/>
    <property type="match status" value="1"/>
</dbReference>
<evidence type="ECO:0000256" key="2">
    <source>
        <dbReference type="ARBA" id="ARBA00023002"/>
    </source>
</evidence>
<proteinExistence type="inferred from homology"/>
<reference evidence="4" key="1">
    <citation type="submission" date="2020-12" db="EMBL/GenBank/DDBJ databases">
        <title>Devosia sp. MSA67 isolated from Mo River.</title>
        <authorList>
            <person name="Ma F."/>
            <person name="Zi Z."/>
        </authorList>
    </citation>
    <scope>NUCLEOTIDE SEQUENCE</scope>
    <source>
        <strain evidence="4">MSA67</strain>
    </source>
</reference>
<evidence type="ECO:0000256" key="1">
    <source>
        <dbReference type="ARBA" id="ARBA00006484"/>
    </source>
</evidence>
<dbReference type="InterPro" id="IPR036291">
    <property type="entry name" value="NAD(P)-bd_dom_sf"/>
</dbReference>
<evidence type="ECO:0000313" key="5">
    <source>
        <dbReference type="Proteomes" id="UP000602124"/>
    </source>
</evidence>
<evidence type="ECO:0000256" key="3">
    <source>
        <dbReference type="RuleBase" id="RU000363"/>
    </source>
</evidence>
<keyword evidence="5" id="KW-1185">Reference proteome</keyword>
<dbReference type="PROSITE" id="PS51257">
    <property type="entry name" value="PROKAR_LIPOPROTEIN"/>
    <property type="match status" value="1"/>
</dbReference>
<accession>A0A934J063</accession>
<dbReference type="RefSeq" id="WP_198876873.1">
    <property type="nucleotide sequence ID" value="NZ_JAEKMH010000002.1"/>
</dbReference>
<dbReference type="SUPFAM" id="SSF51735">
    <property type="entry name" value="NAD(P)-binding Rossmann-fold domains"/>
    <property type="match status" value="1"/>
</dbReference>
<dbReference type="PROSITE" id="PS00061">
    <property type="entry name" value="ADH_SHORT"/>
    <property type="match status" value="1"/>
</dbReference>
<evidence type="ECO:0000313" key="4">
    <source>
        <dbReference type="EMBL" id="MBJ3785390.1"/>
    </source>
</evidence>
<dbReference type="AlphaFoldDB" id="A0A934J063"/>
<dbReference type="PRINTS" id="PR00080">
    <property type="entry name" value="SDRFAMILY"/>
</dbReference>
<dbReference type="PANTHER" id="PTHR43669:SF12">
    <property type="entry name" value="BLR5618 PROTEIN"/>
    <property type="match status" value="1"/>
</dbReference>
<dbReference type="PRINTS" id="PR00081">
    <property type="entry name" value="GDHRDH"/>
</dbReference>